<reference evidence="1" key="1">
    <citation type="journal article" date="2023" name="Mol. Phylogenet. Evol.">
        <title>Genome-scale phylogeny and comparative genomics of the fungal order Sordariales.</title>
        <authorList>
            <person name="Hensen N."/>
            <person name="Bonometti L."/>
            <person name="Westerberg I."/>
            <person name="Brannstrom I.O."/>
            <person name="Guillou S."/>
            <person name="Cros-Aarteil S."/>
            <person name="Calhoun S."/>
            <person name="Haridas S."/>
            <person name="Kuo A."/>
            <person name="Mondo S."/>
            <person name="Pangilinan J."/>
            <person name="Riley R."/>
            <person name="LaButti K."/>
            <person name="Andreopoulos B."/>
            <person name="Lipzen A."/>
            <person name="Chen C."/>
            <person name="Yan M."/>
            <person name="Daum C."/>
            <person name="Ng V."/>
            <person name="Clum A."/>
            <person name="Steindorff A."/>
            <person name="Ohm R.A."/>
            <person name="Martin F."/>
            <person name="Silar P."/>
            <person name="Natvig D.O."/>
            <person name="Lalanne C."/>
            <person name="Gautier V."/>
            <person name="Ament-Velasquez S.L."/>
            <person name="Kruys A."/>
            <person name="Hutchinson M.I."/>
            <person name="Powell A.J."/>
            <person name="Barry K."/>
            <person name="Miller A.N."/>
            <person name="Grigoriev I.V."/>
            <person name="Debuchy R."/>
            <person name="Gladieux P."/>
            <person name="Hiltunen Thoren M."/>
            <person name="Johannesson H."/>
        </authorList>
    </citation>
    <scope>NUCLEOTIDE SEQUENCE</scope>
    <source>
        <strain evidence="1">CBS 232.78</strain>
    </source>
</reference>
<accession>A0AAE0NYH5</accession>
<sequence length="208" mass="22764">MQQNPQSRDAWCLSNFYALNHLLNGAIMPSHELLKADITPVTIVEPANMVDWFLDEVRQASRRAKIGLCPLLLLVFFENGQLHKGLGIGRLKEALEPDVSVTLFTTACFSGGWAITPVLNNISTRFGSIFAEAPIAALSSVSSPLLARDVDIPDAAAGEEESNLRPEEPSEEQIATYNEFCRAITNALEDEPGSRSIVEGFEFSAQNE</sequence>
<gene>
    <name evidence="1" type="ORF">B0H63DRAFT_499798</name>
</gene>
<keyword evidence="2" id="KW-1185">Reference proteome</keyword>
<evidence type="ECO:0000313" key="2">
    <source>
        <dbReference type="Proteomes" id="UP001285441"/>
    </source>
</evidence>
<name>A0AAE0NYH5_9PEZI</name>
<dbReference type="AlphaFoldDB" id="A0AAE0NYH5"/>
<comment type="caution">
    <text evidence="1">The sequence shown here is derived from an EMBL/GenBank/DDBJ whole genome shotgun (WGS) entry which is preliminary data.</text>
</comment>
<dbReference type="Proteomes" id="UP001285441">
    <property type="component" value="Unassembled WGS sequence"/>
</dbReference>
<reference evidence="1" key="2">
    <citation type="submission" date="2023-06" db="EMBL/GenBank/DDBJ databases">
        <authorList>
            <consortium name="Lawrence Berkeley National Laboratory"/>
            <person name="Haridas S."/>
            <person name="Hensen N."/>
            <person name="Bonometti L."/>
            <person name="Westerberg I."/>
            <person name="Brannstrom I.O."/>
            <person name="Guillou S."/>
            <person name="Cros-Aarteil S."/>
            <person name="Calhoun S."/>
            <person name="Kuo A."/>
            <person name="Mondo S."/>
            <person name="Pangilinan J."/>
            <person name="Riley R."/>
            <person name="LaButti K."/>
            <person name="Andreopoulos B."/>
            <person name="Lipzen A."/>
            <person name="Chen C."/>
            <person name="Yanf M."/>
            <person name="Daum C."/>
            <person name="Ng V."/>
            <person name="Clum A."/>
            <person name="Steindorff A."/>
            <person name="Ohm R."/>
            <person name="Martin F."/>
            <person name="Silar P."/>
            <person name="Natvig D."/>
            <person name="Lalanne C."/>
            <person name="Gautier V."/>
            <person name="Ament-velasquez S.L."/>
            <person name="Kruys A."/>
            <person name="Hutchinson M.I."/>
            <person name="Powell A.J."/>
            <person name="Barry K."/>
            <person name="Miller A.N."/>
            <person name="Grigoriev I.V."/>
            <person name="Debuchy R."/>
            <person name="Gladieux P."/>
            <person name="Thoren M.H."/>
            <person name="Johannesson H."/>
        </authorList>
    </citation>
    <scope>NUCLEOTIDE SEQUENCE</scope>
    <source>
        <strain evidence="1">CBS 232.78</strain>
    </source>
</reference>
<evidence type="ECO:0000313" key="1">
    <source>
        <dbReference type="EMBL" id="KAK3390062.1"/>
    </source>
</evidence>
<proteinExistence type="predicted"/>
<organism evidence="1 2">
    <name type="scientific">Podospora didyma</name>
    <dbReference type="NCBI Taxonomy" id="330526"/>
    <lineage>
        <taxon>Eukaryota</taxon>
        <taxon>Fungi</taxon>
        <taxon>Dikarya</taxon>
        <taxon>Ascomycota</taxon>
        <taxon>Pezizomycotina</taxon>
        <taxon>Sordariomycetes</taxon>
        <taxon>Sordariomycetidae</taxon>
        <taxon>Sordariales</taxon>
        <taxon>Podosporaceae</taxon>
        <taxon>Podospora</taxon>
    </lineage>
</organism>
<dbReference type="EMBL" id="JAULSW010000002">
    <property type="protein sequence ID" value="KAK3390062.1"/>
    <property type="molecule type" value="Genomic_DNA"/>
</dbReference>
<protein>
    <submittedName>
        <fullName evidence="1">Uncharacterized protein</fullName>
    </submittedName>
</protein>